<sequence length="349" mass="36247">MPKYGLPGVAADRRRARTVGGLIVALVAAVAVATVVYRDMRGADGLRIALHTEQIGDGVAEGTQVRLDGVLVGKVARIAPDVLGTQRITLQLDSSRLFGIDDSLRVDYAPANLFGISELELRRGPGGSPLRADQVIDLTGRRAADVYDATMGSILRSLSQVGASVLTPQMVQVIAQVSSDVQAFTPLVQALITVARTIADNQTMKPSELAGELGPAFDGGGRFAGSVIQALDGINDINVLKGDRAHYDSGVAAMTGQILPGLATTGNTAGKYFGDGADTLAPVLRVLAQMVPRPQQSAAELRELLTRLRAAMPDTPDGPVLNVEADLRGVPGLSVPLLGLGAPIPGGAR</sequence>
<keyword evidence="1" id="KW-0472">Membrane</keyword>
<dbReference type="EMBL" id="CP046172">
    <property type="protein sequence ID" value="QIS09477.1"/>
    <property type="molecule type" value="Genomic_DNA"/>
</dbReference>
<dbReference type="KEGG" id="nah:F5544_07875"/>
<keyword evidence="1" id="KW-0812">Transmembrane</keyword>
<dbReference type="PANTHER" id="PTHR33371">
    <property type="entry name" value="INTERMEMBRANE PHOSPHOLIPID TRANSPORT SYSTEM BINDING PROTEIN MLAD-RELATED"/>
    <property type="match status" value="1"/>
</dbReference>
<dbReference type="InterPro" id="IPR052336">
    <property type="entry name" value="MlaD_Phospholipid_Transporter"/>
</dbReference>
<proteinExistence type="predicted"/>
<keyword evidence="3" id="KW-1185">Reference proteome</keyword>
<dbReference type="AlphaFoldDB" id="A0A6G9Y8S5"/>
<evidence type="ECO:0000256" key="1">
    <source>
        <dbReference type="SAM" id="Phobius"/>
    </source>
</evidence>
<evidence type="ECO:0000313" key="2">
    <source>
        <dbReference type="EMBL" id="QIS09477.1"/>
    </source>
</evidence>
<keyword evidence="1" id="KW-1133">Transmembrane helix</keyword>
<dbReference type="RefSeq" id="WP_167472577.1">
    <property type="nucleotide sequence ID" value="NZ_CP046172.1"/>
</dbReference>
<evidence type="ECO:0000313" key="3">
    <source>
        <dbReference type="Proteomes" id="UP000503540"/>
    </source>
</evidence>
<dbReference type="PANTHER" id="PTHR33371:SF4">
    <property type="entry name" value="INTERMEMBRANE PHOSPHOLIPID TRANSPORT SYSTEM BINDING PROTEIN MLAD"/>
    <property type="match status" value="1"/>
</dbReference>
<feature type="transmembrane region" description="Helical" evidence="1">
    <location>
        <begin position="20"/>
        <end position="37"/>
    </location>
</feature>
<organism evidence="2 3">
    <name type="scientific">Nocardia arthritidis</name>
    <dbReference type="NCBI Taxonomy" id="228602"/>
    <lineage>
        <taxon>Bacteria</taxon>
        <taxon>Bacillati</taxon>
        <taxon>Actinomycetota</taxon>
        <taxon>Actinomycetes</taxon>
        <taxon>Mycobacteriales</taxon>
        <taxon>Nocardiaceae</taxon>
        <taxon>Nocardia</taxon>
    </lineage>
</organism>
<protein>
    <submittedName>
        <fullName evidence="2">Mammalian cell entry protein</fullName>
    </submittedName>
</protein>
<reference evidence="2 3" key="1">
    <citation type="journal article" date="2019" name="ACS Chem. Biol.">
        <title>Identification and Mobilization of a Cryptic Antibiotic Biosynthesis Gene Locus from a Human-Pathogenic Nocardia Isolate.</title>
        <authorList>
            <person name="Herisse M."/>
            <person name="Ishida K."/>
            <person name="Porter J.L."/>
            <person name="Howden B."/>
            <person name="Hertweck C."/>
            <person name="Stinear T.P."/>
            <person name="Pidot S.J."/>
        </authorList>
    </citation>
    <scope>NUCLEOTIDE SEQUENCE [LARGE SCALE GENOMIC DNA]</scope>
    <source>
        <strain evidence="2 3">AUSMDU00012717</strain>
    </source>
</reference>
<gene>
    <name evidence="2" type="ORF">F5544_07875</name>
</gene>
<dbReference type="Proteomes" id="UP000503540">
    <property type="component" value="Chromosome"/>
</dbReference>
<name>A0A6G9Y8S5_9NOCA</name>
<accession>A0A6G9Y8S5</accession>